<evidence type="ECO:0000313" key="3">
    <source>
        <dbReference type="EMBL" id="VEG28172.1"/>
    </source>
</evidence>
<dbReference type="InterPro" id="IPR028949">
    <property type="entry name" value="Ntox15"/>
</dbReference>
<dbReference type="Pfam" id="PF15604">
    <property type="entry name" value="Ntox15"/>
    <property type="match status" value="1"/>
</dbReference>
<gene>
    <name evidence="3" type="ORF">NCTC11636_01401</name>
</gene>
<name>A0A3S4RAX4_9ACTO</name>
<keyword evidence="4" id="KW-1185">Reference proteome</keyword>
<feature type="domain" description="Novel toxin 15" evidence="2">
    <location>
        <begin position="56"/>
        <end position="196"/>
    </location>
</feature>
<dbReference type="OrthoDB" id="3261089at2"/>
<dbReference type="EMBL" id="LR134350">
    <property type="protein sequence ID" value="VEG28172.1"/>
    <property type="molecule type" value="Genomic_DNA"/>
</dbReference>
<evidence type="ECO:0000256" key="1">
    <source>
        <dbReference type="SAM" id="MobiDB-lite"/>
    </source>
</evidence>
<feature type="region of interest" description="Disordered" evidence="1">
    <location>
        <begin position="216"/>
        <end position="256"/>
    </location>
</feature>
<reference evidence="3 4" key="1">
    <citation type="submission" date="2018-12" db="EMBL/GenBank/DDBJ databases">
        <authorList>
            <consortium name="Pathogen Informatics"/>
        </authorList>
    </citation>
    <scope>NUCLEOTIDE SEQUENCE [LARGE SCALE GENOMIC DNA]</scope>
    <source>
        <strain evidence="3 4">NCTC11636</strain>
    </source>
</reference>
<dbReference type="AlphaFoldDB" id="A0A3S4RAX4"/>
<evidence type="ECO:0000313" key="4">
    <source>
        <dbReference type="Proteomes" id="UP000266895"/>
    </source>
</evidence>
<organism evidence="3 4">
    <name type="scientific">Actinomyces howellii</name>
    <dbReference type="NCBI Taxonomy" id="52771"/>
    <lineage>
        <taxon>Bacteria</taxon>
        <taxon>Bacillati</taxon>
        <taxon>Actinomycetota</taxon>
        <taxon>Actinomycetes</taxon>
        <taxon>Actinomycetales</taxon>
        <taxon>Actinomycetaceae</taxon>
        <taxon>Actinomyces</taxon>
    </lineage>
</organism>
<feature type="compositionally biased region" description="Polar residues" evidence="1">
    <location>
        <begin position="167"/>
        <end position="176"/>
    </location>
</feature>
<evidence type="ECO:0000259" key="2">
    <source>
        <dbReference type="Pfam" id="PF15604"/>
    </source>
</evidence>
<feature type="region of interest" description="Disordered" evidence="1">
    <location>
        <begin position="147"/>
        <end position="176"/>
    </location>
</feature>
<sequence length="301" mass="32563">MTAKPVDLPEEHGFHHGLGAEDRAAVAKEYAAPETAAGPTQFVRTVYHNGRSAGLQKQALEFEYQLDGQYSILAQMPAKTYADARDLFKRQGRQGAAATQRARTQLENRLTAYRAGFGDLTRAQAREWARAAMKQVAILHNPDQILGGHLAPSRDDRGTPIPGDHPVNSSLGSQNRTNAEVIDAAADRQIESGNGHLPMRFQVVLTNRRRNIRRLRAQQPPPALQRPAADLGSHQHTVPTPPSPSTPLSTGPPPAAASITAADIRQFLNIRKPAAAPRRQPGVLGVFRTVCFGVSGRLSAA</sequence>
<feature type="compositionally biased region" description="Pro residues" evidence="1">
    <location>
        <begin position="239"/>
        <end position="255"/>
    </location>
</feature>
<dbReference type="RefSeq" id="WP_126382489.1">
    <property type="nucleotide sequence ID" value="NZ_LR134350.1"/>
</dbReference>
<dbReference type="Proteomes" id="UP000266895">
    <property type="component" value="Chromosome"/>
</dbReference>
<dbReference type="KEGG" id="ahw:NCTC11636_01401"/>
<accession>A0A3S4RAX4</accession>
<protein>
    <recommendedName>
        <fullName evidence="2">Novel toxin 15 domain-containing protein</fullName>
    </recommendedName>
</protein>
<proteinExistence type="predicted"/>